<evidence type="ECO:0008006" key="4">
    <source>
        <dbReference type="Google" id="ProtNLM"/>
    </source>
</evidence>
<dbReference type="Proteomes" id="UP000436088">
    <property type="component" value="Unassembled WGS sequence"/>
</dbReference>
<sequence>MVKDLHAEEDDEYSEPVNDQNGVKQWKKVEVKLEDHVNIPVFPPGLSPESYDSRLRDYLSNITMEQLPHNRPLRNIHIIKYTTSNAAGNLIFKLHHSLRDGHSLMGALLSCFQRADTPSVPLTFPSRGSTPTTTFSREQQHAHKNSQTFTVSFQHCIGFRVKPVEKHLR</sequence>
<comment type="caution">
    <text evidence="2">The sequence shown here is derived from an EMBL/GenBank/DDBJ whole genome shotgun (WGS) entry which is preliminary data.</text>
</comment>
<proteinExistence type="predicted"/>
<dbReference type="InterPro" id="IPR045034">
    <property type="entry name" value="O-acyltransferase_WSD1-like"/>
</dbReference>
<evidence type="ECO:0000313" key="2">
    <source>
        <dbReference type="EMBL" id="KAE8660900.1"/>
    </source>
</evidence>
<dbReference type="PANTHER" id="PTHR31650">
    <property type="entry name" value="O-ACYLTRANSFERASE (WSD1-LIKE) FAMILY PROTEIN"/>
    <property type="match status" value="1"/>
</dbReference>
<dbReference type="GO" id="GO:0008374">
    <property type="term" value="F:O-acyltransferase activity"/>
    <property type="evidence" value="ECO:0007669"/>
    <property type="project" value="InterPro"/>
</dbReference>
<feature type="region of interest" description="Disordered" evidence="1">
    <location>
        <begin position="1"/>
        <end position="21"/>
    </location>
</feature>
<dbReference type="PANTHER" id="PTHR31650:SF34">
    <property type="entry name" value="O-ACYLTRANSFERASE WSD1-LIKE ISOFORM X1"/>
    <property type="match status" value="1"/>
</dbReference>
<reference evidence="2" key="1">
    <citation type="submission" date="2019-09" db="EMBL/GenBank/DDBJ databases">
        <title>Draft genome information of white flower Hibiscus syriacus.</title>
        <authorList>
            <person name="Kim Y.-M."/>
        </authorList>
    </citation>
    <scope>NUCLEOTIDE SEQUENCE [LARGE SCALE GENOMIC DNA]</scope>
    <source>
        <strain evidence="2">YM2019G1</strain>
    </source>
</reference>
<evidence type="ECO:0000313" key="3">
    <source>
        <dbReference type="Proteomes" id="UP000436088"/>
    </source>
</evidence>
<dbReference type="AlphaFoldDB" id="A0A6A2WYW4"/>
<dbReference type="GO" id="GO:0005886">
    <property type="term" value="C:plasma membrane"/>
    <property type="evidence" value="ECO:0007669"/>
    <property type="project" value="TreeGrafter"/>
</dbReference>
<dbReference type="GO" id="GO:0019432">
    <property type="term" value="P:triglyceride biosynthetic process"/>
    <property type="evidence" value="ECO:0007669"/>
    <property type="project" value="TreeGrafter"/>
</dbReference>
<keyword evidence="3" id="KW-1185">Reference proteome</keyword>
<gene>
    <name evidence="2" type="ORF">F3Y22_tig00116944pilonHSYRG00067</name>
</gene>
<protein>
    <recommendedName>
        <fullName evidence="4">Diacylglycerol O-acyltransferase</fullName>
    </recommendedName>
</protein>
<dbReference type="EMBL" id="VEPZ02001728">
    <property type="protein sequence ID" value="KAE8660900.1"/>
    <property type="molecule type" value="Genomic_DNA"/>
</dbReference>
<evidence type="ECO:0000256" key="1">
    <source>
        <dbReference type="SAM" id="MobiDB-lite"/>
    </source>
</evidence>
<organism evidence="2 3">
    <name type="scientific">Hibiscus syriacus</name>
    <name type="common">Rose of Sharon</name>
    <dbReference type="NCBI Taxonomy" id="106335"/>
    <lineage>
        <taxon>Eukaryota</taxon>
        <taxon>Viridiplantae</taxon>
        <taxon>Streptophyta</taxon>
        <taxon>Embryophyta</taxon>
        <taxon>Tracheophyta</taxon>
        <taxon>Spermatophyta</taxon>
        <taxon>Magnoliopsida</taxon>
        <taxon>eudicotyledons</taxon>
        <taxon>Gunneridae</taxon>
        <taxon>Pentapetalae</taxon>
        <taxon>rosids</taxon>
        <taxon>malvids</taxon>
        <taxon>Malvales</taxon>
        <taxon>Malvaceae</taxon>
        <taxon>Malvoideae</taxon>
        <taxon>Hibiscus</taxon>
    </lineage>
</organism>
<accession>A0A6A2WYW4</accession>
<name>A0A6A2WYW4_HIBSY</name>